<keyword evidence="2" id="KW-1185">Reference proteome</keyword>
<sequence length="93" mass="10099">MQAHKCLSDHSKFGDRIGDDPMTPTTSSATSNDQPSKDRPLEVQEAVPEDLKHATQIAQQECLGASTDLPANVSYDTQGMLNELPLDVSNNMN</sequence>
<evidence type="ECO:0000313" key="1">
    <source>
        <dbReference type="EMBL" id="KAJ9060593.1"/>
    </source>
</evidence>
<evidence type="ECO:0000313" key="2">
    <source>
        <dbReference type="Proteomes" id="UP001165960"/>
    </source>
</evidence>
<dbReference type="Proteomes" id="UP001165960">
    <property type="component" value="Unassembled WGS sequence"/>
</dbReference>
<proteinExistence type="predicted"/>
<organism evidence="1 2">
    <name type="scientific">Entomophthora muscae</name>
    <dbReference type="NCBI Taxonomy" id="34485"/>
    <lineage>
        <taxon>Eukaryota</taxon>
        <taxon>Fungi</taxon>
        <taxon>Fungi incertae sedis</taxon>
        <taxon>Zoopagomycota</taxon>
        <taxon>Entomophthoromycotina</taxon>
        <taxon>Entomophthoromycetes</taxon>
        <taxon>Entomophthorales</taxon>
        <taxon>Entomophthoraceae</taxon>
        <taxon>Entomophthora</taxon>
    </lineage>
</organism>
<gene>
    <name evidence="1" type="ORF">DSO57_1029114</name>
</gene>
<accession>A0ACC2SE68</accession>
<name>A0ACC2SE68_9FUNG</name>
<reference evidence="1" key="1">
    <citation type="submission" date="2022-04" db="EMBL/GenBank/DDBJ databases">
        <title>Genome of the entomopathogenic fungus Entomophthora muscae.</title>
        <authorList>
            <person name="Elya C."/>
            <person name="Lovett B.R."/>
            <person name="Lee E."/>
            <person name="Macias A.M."/>
            <person name="Hajek A.E."/>
            <person name="De Bivort B.L."/>
            <person name="Kasson M.T."/>
            <person name="De Fine Licht H.H."/>
            <person name="Stajich J.E."/>
        </authorList>
    </citation>
    <scope>NUCLEOTIDE SEQUENCE</scope>
    <source>
        <strain evidence="1">Berkeley</strain>
    </source>
</reference>
<dbReference type="EMBL" id="QTSX02005160">
    <property type="protein sequence ID" value="KAJ9060593.1"/>
    <property type="molecule type" value="Genomic_DNA"/>
</dbReference>
<comment type="caution">
    <text evidence="1">The sequence shown here is derived from an EMBL/GenBank/DDBJ whole genome shotgun (WGS) entry which is preliminary data.</text>
</comment>
<protein>
    <submittedName>
        <fullName evidence="1">Uncharacterized protein</fullName>
    </submittedName>
</protein>